<dbReference type="Gramene" id="EFJ35416">
    <property type="protein sequence ID" value="EFJ35416"/>
    <property type="gene ID" value="SELMODRAFT_404824"/>
</dbReference>
<accession>D8QXH3</accession>
<dbReference type="EMBL" id="GL377568">
    <property type="protein sequence ID" value="EFJ35416.1"/>
    <property type="molecule type" value="Genomic_DNA"/>
</dbReference>
<dbReference type="HOGENOM" id="CLU_779374_0_0_1"/>
<feature type="compositionally biased region" description="Low complexity" evidence="1">
    <location>
        <begin position="249"/>
        <end position="260"/>
    </location>
</feature>
<reference evidence="2 3" key="1">
    <citation type="journal article" date="2011" name="Science">
        <title>The Selaginella genome identifies genetic changes associated with the evolution of vascular plants.</title>
        <authorList>
            <person name="Banks J.A."/>
            <person name="Nishiyama T."/>
            <person name="Hasebe M."/>
            <person name="Bowman J.L."/>
            <person name="Gribskov M."/>
            <person name="dePamphilis C."/>
            <person name="Albert V.A."/>
            <person name="Aono N."/>
            <person name="Aoyama T."/>
            <person name="Ambrose B.A."/>
            <person name="Ashton N.W."/>
            <person name="Axtell M.J."/>
            <person name="Barker E."/>
            <person name="Barker M.S."/>
            <person name="Bennetzen J.L."/>
            <person name="Bonawitz N.D."/>
            <person name="Chapple C."/>
            <person name="Cheng C."/>
            <person name="Correa L.G."/>
            <person name="Dacre M."/>
            <person name="DeBarry J."/>
            <person name="Dreyer I."/>
            <person name="Elias M."/>
            <person name="Engstrom E.M."/>
            <person name="Estelle M."/>
            <person name="Feng L."/>
            <person name="Finet C."/>
            <person name="Floyd S.K."/>
            <person name="Frommer W.B."/>
            <person name="Fujita T."/>
            <person name="Gramzow L."/>
            <person name="Gutensohn M."/>
            <person name="Harholt J."/>
            <person name="Hattori M."/>
            <person name="Heyl A."/>
            <person name="Hirai T."/>
            <person name="Hiwatashi Y."/>
            <person name="Ishikawa M."/>
            <person name="Iwata M."/>
            <person name="Karol K.G."/>
            <person name="Koehler B."/>
            <person name="Kolukisaoglu U."/>
            <person name="Kubo M."/>
            <person name="Kurata T."/>
            <person name="Lalonde S."/>
            <person name="Li K."/>
            <person name="Li Y."/>
            <person name="Litt A."/>
            <person name="Lyons E."/>
            <person name="Manning G."/>
            <person name="Maruyama T."/>
            <person name="Michael T.P."/>
            <person name="Mikami K."/>
            <person name="Miyazaki S."/>
            <person name="Morinaga S."/>
            <person name="Murata T."/>
            <person name="Mueller-Roeber B."/>
            <person name="Nelson D.R."/>
            <person name="Obara M."/>
            <person name="Oguri Y."/>
            <person name="Olmstead R.G."/>
            <person name="Onodera N."/>
            <person name="Petersen B.L."/>
            <person name="Pils B."/>
            <person name="Prigge M."/>
            <person name="Rensing S.A."/>
            <person name="Riano-Pachon D.M."/>
            <person name="Roberts A.W."/>
            <person name="Sato Y."/>
            <person name="Scheller H.V."/>
            <person name="Schulz B."/>
            <person name="Schulz C."/>
            <person name="Shakirov E.V."/>
            <person name="Shibagaki N."/>
            <person name="Shinohara N."/>
            <person name="Shippen D.E."/>
            <person name="Soerensen I."/>
            <person name="Sotooka R."/>
            <person name="Sugimoto N."/>
            <person name="Sugita M."/>
            <person name="Sumikawa N."/>
            <person name="Tanurdzic M."/>
            <person name="Theissen G."/>
            <person name="Ulvskov P."/>
            <person name="Wakazuki S."/>
            <person name="Weng J.K."/>
            <person name="Willats W.W."/>
            <person name="Wipf D."/>
            <person name="Wolf P.G."/>
            <person name="Yang L."/>
            <person name="Zimmer A.D."/>
            <person name="Zhu Q."/>
            <person name="Mitros T."/>
            <person name="Hellsten U."/>
            <person name="Loque D."/>
            <person name="Otillar R."/>
            <person name="Salamov A."/>
            <person name="Schmutz J."/>
            <person name="Shapiro H."/>
            <person name="Lindquist E."/>
            <person name="Lucas S."/>
            <person name="Rokhsar D."/>
            <person name="Grigoriev I.V."/>
        </authorList>
    </citation>
    <scope>NUCLEOTIDE SEQUENCE [LARGE SCALE GENOMIC DNA]</scope>
</reference>
<feature type="compositionally biased region" description="Low complexity" evidence="1">
    <location>
        <begin position="1"/>
        <end position="13"/>
    </location>
</feature>
<sequence>MEISSTTITNTTIPHETHQLDHQLVEPASKRPRIYPAVLEDILFASRNQAQVAAVDHKKHPSDEIASANKPDKLTTDNFLGKFLESAGGDNPVAAKLQKMALDSNSPSLIKQQQQQQQLITDNLLEKFLSTPSSRDAIPRRNPLLGGGAKPEFSFPSLLPVPSSNNYSTNPVFWVFQQQQQQQGNHLNSSSIPSAGMDFTGGSSDLQSSFYGDTDSASLMRNSLVMLNHHHHHPLDHHRGGNGWENLCSTSSTSSTSRSSHPQQPLWNYSHKLESSDGSCESQSLGAVSELLPVSCAMQEFSDSHGSAHKASQGMISSSSADQGVVSWAAHTAAVDLASFGPMSPELQRLAAVIDQM</sequence>
<keyword evidence="3" id="KW-1185">Reference proteome</keyword>
<organism evidence="3">
    <name type="scientific">Selaginella moellendorffii</name>
    <name type="common">Spikemoss</name>
    <dbReference type="NCBI Taxonomy" id="88036"/>
    <lineage>
        <taxon>Eukaryota</taxon>
        <taxon>Viridiplantae</taxon>
        <taxon>Streptophyta</taxon>
        <taxon>Embryophyta</taxon>
        <taxon>Tracheophyta</taxon>
        <taxon>Lycopodiopsida</taxon>
        <taxon>Selaginellales</taxon>
        <taxon>Selaginellaceae</taxon>
        <taxon>Selaginella</taxon>
    </lineage>
</organism>
<dbReference type="AlphaFoldDB" id="D8QXH3"/>
<name>D8QXH3_SELML</name>
<dbReference type="KEGG" id="smo:SELMODRAFT_404824"/>
<feature type="region of interest" description="Disordered" evidence="1">
    <location>
        <begin position="247"/>
        <end position="273"/>
    </location>
</feature>
<evidence type="ECO:0000313" key="2">
    <source>
        <dbReference type="EMBL" id="EFJ35416.1"/>
    </source>
</evidence>
<evidence type="ECO:0000313" key="3">
    <source>
        <dbReference type="Proteomes" id="UP000001514"/>
    </source>
</evidence>
<gene>
    <name evidence="2" type="ORF">SELMODRAFT_404824</name>
</gene>
<proteinExistence type="predicted"/>
<evidence type="ECO:0000256" key="1">
    <source>
        <dbReference type="SAM" id="MobiDB-lite"/>
    </source>
</evidence>
<protein>
    <submittedName>
        <fullName evidence="2">Uncharacterized protein</fullName>
    </submittedName>
</protein>
<dbReference type="InParanoid" id="D8QXH3"/>
<feature type="region of interest" description="Disordered" evidence="1">
    <location>
        <begin position="1"/>
        <end position="21"/>
    </location>
</feature>
<dbReference type="Proteomes" id="UP000001514">
    <property type="component" value="Unassembled WGS sequence"/>
</dbReference>